<organism evidence="2 3">
    <name type="scientific">Paenimyroides ceti</name>
    <dbReference type="NCBI Taxonomy" id="395087"/>
    <lineage>
        <taxon>Bacteria</taxon>
        <taxon>Pseudomonadati</taxon>
        <taxon>Bacteroidota</taxon>
        <taxon>Flavobacteriia</taxon>
        <taxon>Flavobacteriales</taxon>
        <taxon>Flavobacteriaceae</taxon>
        <taxon>Paenimyroides</taxon>
    </lineage>
</organism>
<feature type="compositionally biased region" description="Basic and acidic residues" evidence="1">
    <location>
        <begin position="41"/>
        <end position="50"/>
    </location>
</feature>
<dbReference type="RefSeq" id="WP_290364062.1">
    <property type="nucleotide sequence ID" value="NZ_JAUFQU010000001.1"/>
</dbReference>
<reference evidence="3" key="1">
    <citation type="journal article" date="2019" name="Int. J. Syst. Evol. Microbiol.">
        <title>The Global Catalogue of Microorganisms (GCM) 10K type strain sequencing project: providing services to taxonomists for standard genome sequencing and annotation.</title>
        <authorList>
            <consortium name="The Broad Institute Genomics Platform"/>
            <consortium name="The Broad Institute Genome Sequencing Center for Infectious Disease"/>
            <person name="Wu L."/>
            <person name="Ma J."/>
        </authorList>
    </citation>
    <scope>NUCLEOTIDE SEQUENCE [LARGE SCALE GENOMIC DNA]</scope>
    <source>
        <strain evidence="3">CECT 7184</strain>
    </source>
</reference>
<proteinExistence type="predicted"/>
<name>A0ABT8CW03_9FLAO</name>
<dbReference type="EMBL" id="JAUFQU010000001">
    <property type="protein sequence ID" value="MDN3708181.1"/>
    <property type="molecule type" value="Genomic_DNA"/>
</dbReference>
<evidence type="ECO:0000313" key="3">
    <source>
        <dbReference type="Proteomes" id="UP001242368"/>
    </source>
</evidence>
<sequence length="65" mass="7276">MTKQKTAARHYVAGKTDMADHTADLLMSGTRTEADPATGAEKPERADLQRQSDPYYRRRQHGSTV</sequence>
<comment type="caution">
    <text evidence="2">The sequence shown here is derived from an EMBL/GenBank/DDBJ whole genome shotgun (WGS) entry which is preliminary data.</text>
</comment>
<keyword evidence="3" id="KW-1185">Reference proteome</keyword>
<protein>
    <submittedName>
        <fullName evidence="2">Uncharacterized protein</fullName>
    </submittedName>
</protein>
<evidence type="ECO:0000256" key="1">
    <source>
        <dbReference type="SAM" id="MobiDB-lite"/>
    </source>
</evidence>
<evidence type="ECO:0000313" key="2">
    <source>
        <dbReference type="EMBL" id="MDN3708181.1"/>
    </source>
</evidence>
<gene>
    <name evidence="2" type="ORF">QW060_13805</name>
</gene>
<feature type="region of interest" description="Disordered" evidence="1">
    <location>
        <begin position="1"/>
        <end position="65"/>
    </location>
</feature>
<accession>A0ABT8CW03</accession>
<dbReference type="Proteomes" id="UP001242368">
    <property type="component" value="Unassembled WGS sequence"/>
</dbReference>